<reference evidence="1" key="1">
    <citation type="submission" date="2014-11" db="EMBL/GenBank/DDBJ databases">
        <authorList>
            <person name="Amaro Gonzalez C."/>
        </authorList>
    </citation>
    <scope>NUCLEOTIDE SEQUENCE</scope>
</reference>
<accession>A0A0E9S8T7</accession>
<name>A0A0E9S8T7_ANGAN</name>
<protein>
    <submittedName>
        <fullName evidence="1">Uncharacterized protein</fullName>
    </submittedName>
</protein>
<dbReference type="EMBL" id="GBXM01070886">
    <property type="protein sequence ID" value="JAH37691.1"/>
    <property type="molecule type" value="Transcribed_RNA"/>
</dbReference>
<proteinExistence type="predicted"/>
<sequence length="100" mass="11585">MSSQKSELSNETDRRVMKVKRSLRHGHMNTPLLSYRVWGGMWRAQKDGPESCRGMAALRFAESSFSCHCCDRFSYQALAVNRAWLVHVQIAYKCNILLYI</sequence>
<reference evidence="1" key="2">
    <citation type="journal article" date="2015" name="Fish Shellfish Immunol.">
        <title>Early steps in the European eel (Anguilla anguilla)-Vibrio vulnificus interaction in the gills: Role of the RtxA13 toxin.</title>
        <authorList>
            <person name="Callol A."/>
            <person name="Pajuelo D."/>
            <person name="Ebbesson L."/>
            <person name="Teles M."/>
            <person name="MacKenzie S."/>
            <person name="Amaro C."/>
        </authorList>
    </citation>
    <scope>NUCLEOTIDE SEQUENCE</scope>
</reference>
<evidence type="ECO:0000313" key="1">
    <source>
        <dbReference type="EMBL" id="JAH37691.1"/>
    </source>
</evidence>
<dbReference type="AlphaFoldDB" id="A0A0E9S8T7"/>
<organism evidence="1">
    <name type="scientific">Anguilla anguilla</name>
    <name type="common">European freshwater eel</name>
    <name type="synonym">Muraena anguilla</name>
    <dbReference type="NCBI Taxonomy" id="7936"/>
    <lineage>
        <taxon>Eukaryota</taxon>
        <taxon>Metazoa</taxon>
        <taxon>Chordata</taxon>
        <taxon>Craniata</taxon>
        <taxon>Vertebrata</taxon>
        <taxon>Euteleostomi</taxon>
        <taxon>Actinopterygii</taxon>
        <taxon>Neopterygii</taxon>
        <taxon>Teleostei</taxon>
        <taxon>Anguilliformes</taxon>
        <taxon>Anguillidae</taxon>
        <taxon>Anguilla</taxon>
    </lineage>
</organism>